<name>A0A2V3IE05_9FLOR</name>
<evidence type="ECO:0000313" key="6">
    <source>
        <dbReference type="EMBL" id="PXF40282.1"/>
    </source>
</evidence>
<gene>
    <name evidence="6" type="ORF">BWQ96_10009</name>
</gene>
<feature type="repeat" description="WD" evidence="3">
    <location>
        <begin position="842"/>
        <end position="883"/>
    </location>
</feature>
<proteinExistence type="predicted"/>
<feature type="repeat" description="WD" evidence="3">
    <location>
        <begin position="1014"/>
        <end position="1055"/>
    </location>
</feature>
<dbReference type="InterPro" id="IPR015943">
    <property type="entry name" value="WD40/YVTN_repeat-like_dom_sf"/>
</dbReference>
<feature type="region of interest" description="Disordered" evidence="4">
    <location>
        <begin position="499"/>
        <end position="518"/>
    </location>
</feature>
<feature type="repeat" description="WD" evidence="3">
    <location>
        <begin position="1143"/>
        <end position="1184"/>
    </location>
</feature>
<dbReference type="STRING" id="448386.A0A2V3IE05"/>
<dbReference type="Pfam" id="PF00400">
    <property type="entry name" value="WD40"/>
    <property type="match status" value="8"/>
</dbReference>
<dbReference type="SUPFAM" id="SSF52540">
    <property type="entry name" value="P-loop containing nucleoside triphosphate hydrolases"/>
    <property type="match status" value="1"/>
</dbReference>
<dbReference type="PROSITE" id="PS50082">
    <property type="entry name" value="WD_REPEATS_2"/>
    <property type="match status" value="8"/>
</dbReference>
<accession>A0A2V3IE05</accession>
<dbReference type="PROSITE" id="PS00678">
    <property type="entry name" value="WD_REPEATS_1"/>
    <property type="match status" value="6"/>
</dbReference>
<feature type="repeat" description="WD" evidence="3">
    <location>
        <begin position="928"/>
        <end position="969"/>
    </location>
</feature>
<dbReference type="InterPro" id="IPR027417">
    <property type="entry name" value="P-loop_NTPase"/>
</dbReference>
<feature type="repeat" description="WD" evidence="3">
    <location>
        <begin position="971"/>
        <end position="1012"/>
    </location>
</feature>
<dbReference type="InterPro" id="IPR002182">
    <property type="entry name" value="NB-ARC"/>
</dbReference>
<feature type="repeat" description="WD" evidence="3">
    <location>
        <begin position="885"/>
        <end position="926"/>
    </location>
</feature>
<evidence type="ECO:0000256" key="3">
    <source>
        <dbReference type="PROSITE-ProRule" id="PRU00221"/>
    </source>
</evidence>
<dbReference type="InterPro" id="IPR001680">
    <property type="entry name" value="WD40_rpt"/>
</dbReference>
<evidence type="ECO:0000256" key="2">
    <source>
        <dbReference type="ARBA" id="ARBA00022737"/>
    </source>
</evidence>
<protein>
    <submittedName>
        <fullName evidence="6">Vegetative incompatibility protein HET-E-1</fullName>
    </submittedName>
</protein>
<organism evidence="6 7">
    <name type="scientific">Gracilariopsis chorda</name>
    <dbReference type="NCBI Taxonomy" id="448386"/>
    <lineage>
        <taxon>Eukaryota</taxon>
        <taxon>Rhodophyta</taxon>
        <taxon>Florideophyceae</taxon>
        <taxon>Rhodymeniophycidae</taxon>
        <taxon>Gracilariales</taxon>
        <taxon>Gracilariaceae</taxon>
        <taxon>Gracilariopsis</taxon>
    </lineage>
</organism>
<reference evidence="6 7" key="1">
    <citation type="journal article" date="2018" name="Mol. Biol. Evol.">
        <title>Analysis of the draft genome of the red seaweed Gracilariopsis chorda provides insights into genome size evolution in Rhodophyta.</title>
        <authorList>
            <person name="Lee J."/>
            <person name="Yang E.C."/>
            <person name="Graf L."/>
            <person name="Yang J.H."/>
            <person name="Qiu H."/>
            <person name="Zel Zion U."/>
            <person name="Chan C.X."/>
            <person name="Stephens T.G."/>
            <person name="Weber A.P.M."/>
            <person name="Boo G.H."/>
            <person name="Boo S.M."/>
            <person name="Kim K.M."/>
            <person name="Shin Y."/>
            <person name="Jung M."/>
            <person name="Lee S.J."/>
            <person name="Yim H.S."/>
            <person name="Lee J.H."/>
            <person name="Bhattacharya D."/>
            <person name="Yoon H.S."/>
        </authorList>
    </citation>
    <scope>NUCLEOTIDE SEQUENCE [LARGE SCALE GENOMIC DNA]</scope>
    <source>
        <strain evidence="6 7">SKKU-2015</strain>
        <tissue evidence="6">Whole body</tissue>
    </source>
</reference>
<evidence type="ECO:0000313" key="7">
    <source>
        <dbReference type="Proteomes" id="UP000247409"/>
    </source>
</evidence>
<dbReference type="OrthoDB" id="674604at2759"/>
<dbReference type="Proteomes" id="UP000247409">
    <property type="component" value="Unassembled WGS sequence"/>
</dbReference>
<dbReference type="SUPFAM" id="SSF50978">
    <property type="entry name" value="WD40 repeat-like"/>
    <property type="match status" value="2"/>
</dbReference>
<keyword evidence="1 3" id="KW-0853">WD repeat</keyword>
<dbReference type="PRINTS" id="PR00320">
    <property type="entry name" value="GPROTEINBRPT"/>
</dbReference>
<dbReference type="InterPro" id="IPR019775">
    <property type="entry name" value="WD40_repeat_CS"/>
</dbReference>
<dbReference type="InterPro" id="IPR020472">
    <property type="entry name" value="WD40_PAC1"/>
</dbReference>
<evidence type="ECO:0000259" key="5">
    <source>
        <dbReference type="Pfam" id="PF00931"/>
    </source>
</evidence>
<feature type="repeat" description="WD" evidence="3">
    <location>
        <begin position="1100"/>
        <end position="1141"/>
    </location>
</feature>
<keyword evidence="2" id="KW-0677">Repeat</keyword>
<dbReference type="InterPro" id="IPR036322">
    <property type="entry name" value="WD40_repeat_dom_sf"/>
</dbReference>
<feature type="repeat" description="WD" evidence="3">
    <location>
        <begin position="1057"/>
        <end position="1098"/>
    </location>
</feature>
<evidence type="ECO:0000256" key="4">
    <source>
        <dbReference type="SAM" id="MobiDB-lite"/>
    </source>
</evidence>
<sequence>METIVTQVLRPTEIIYLFIAVMNVFNAYNDREDTVHDNRHRLEALLHAYLRLKDAMEHLQQSLYTFDRVSQSLIQMHARTVTKNEETLQSLREAVLDAKFMNRVKRTEKVLKECEADSEKIMGFLSTQVVPVLREREQESQYDYVYEADNNVPPNPPRLTLDYSTVLTCEGQLKAAVLKEDGSRVVGVVALGMGGVGKTCALRGLAEEEDIKQRFPGGLYFIQVGKDATLSTVIHGVATAVERTGNPSLGERLKGETTLQELANRASIWFRHQTCLFLIDDIWLGHSINSSVLRVLVTMLSERSRLVYTTRSQQSVNVCSNVIEFSAKETYSQMARRMLMTHAEFDCKETLNERNEEAVRGILRICDGLPVAIGVVGETVRKENRRRLDDNADIWNVVYDRLRFRKESISDGFAEAYASDGSNPYVANLWGLPDLEKTKDIVEELDEVSLVRKLFDGQLVLLQLHDVILDIAIRKASEQYEVKRFWKVLIENYITQERSSREDTGGGQSPEDQVETSHEREKVECMRWHQKLCCFNVIGTVDTETDQQNDGPQLQTDGENKFWEWWNTEDDRYIHDNICRALRGAGYDKHLLWLVSKPQWIVSRLQKSGFYAVEQDLDAAKGVALCMNQIDKSLCKHLDMVRKAARMSCPHVANNRREAWFQIHGRLLWYATQCERTKQFVEEIDRCAPRPWAKASMGFLEQAGTAAAEKIECSGEPLTLRYDKSRVSFFFRKYNGRFVREQYSFISGETESHAYDLPEFGGKELRPIDSALCQDLNTVVMLVEGEQIVRWNLESMETSHWLANGIRCTALNPEENLVVCGLQDGRLQVRELEGGEHVGRPFVGHTDTVICVAWSGDGKRVASVSQDKTVRVWEVESREPVGQPLAVQKHFVTCVALSRDGRRVSCGCLDYAVRLWEVKSGKLVGQPLLGHTYPVKCVAWSIDGMYIASASSDRSVRVWEVERWECVQQPMVGDKNEGRCVAWSWDGRRVVFGSEDKTVQVWDLESWEPVGEPCVGHTQWVRCVAWSKDGRRVASGSWDKTVRVWDVESGEPVGQPMVGHKSGVRCVAWSWDGRRLVSGSEDETVRVWDVESGEPVGQPMVGHTGGMTCVAWSGDGRRVVSGSDDKTVRVWDVESGEAVGEPMTGHTRRLAWVGWRGDGRRVVSGSDDETVRVWNVESGQQVGSPIDVSGLQVALNDDGTRLLLYGKDKRRRELDIAGE</sequence>
<dbReference type="GO" id="GO:0043531">
    <property type="term" value="F:ADP binding"/>
    <property type="evidence" value="ECO:0007669"/>
    <property type="project" value="InterPro"/>
</dbReference>
<dbReference type="Pfam" id="PF00931">
    <property type="entry name" value="NB-ARC"/>
    <property type="match status" value="1"/>
</dbReference>
<dbReference type="Gene3D" id="2.130.10.10">
    <property type="entry name" value="YVTN repeat-like/Quinoprotein amine dehydrogenase"/>
    <property type="match status" value="3"/>
</dbReference>
<evidence type="ECO:0000256" key="1">
    <source>
        <dbReference type="ARBA" id="ARBA00022574"/>
    </source>
</evidence>
<dbReference type="SMART" id="SM00320">
    <property type="entry name" value="WD40"/>
    <property type="match status" value="9"/>
</dbReference>
<comment type="caution">
    <text evidence="6">The sequence shown here is derived from an EMBL/GenBank/DDBJ whole genome shotgun (WGS) entry which is preliminary data.</text>
</comment>
<dbReference type="Gene3D" id="3.40.50.300">
    <property type="entry name" value="P-loop containing nucleotide triphosphate hydrolases"/>
    <property type="match status" value="1"/>
</dbReference>
<keyword evidence="7" id="KW-1185">Reference proteome</keyword>
<dbReference type="PANTHER" id="PTHR19879:SF9">
    <property type="entry name" value="TRANSCRIPTION INITIATION FACTOR TFIID SUBUNIT 5"/>
    <property type="match status" value="1"/>
</dbReference>
<dbReference type="PRINTS" id="PR00364">
    <property type="entry name" value="DISEASERSIST"/>
</dbReference>
<dbReference type="EMBL" id="NBIV01000323">
    <property type="protein sequence ID" value="PXF40282.1"/>
    <property type="molecule type" value="Genomic_DNA"/>
</dbReference>
<dbReference type="AlphaFoldDB" id="A0A2V3IE05"/>
<dbReference type="CDD" id="cd00200">
    <property type="entry name" value="WD40"/>
    <property type="match status" value="1"/>
</dbReference>
<dbReference type="PROSITE" id="PS50294">
    <property type="entry name" value="WD_REPEATS_REGION"/>
    <property type="match status" value="7"/>
</dbReference>
<feature type="domain" description="NB-ARC" evidence="5">
    <location>
        <begin position="173"/>
        <end position="323"/>
    </location>
</feature>
<dbReference type="PANTHER" id="PTHR19879">
    <property type="entry name" value="TRANSCRIPTION INITIATION FACTOR TFIID"/>
    <property type="match status" value="1"/>
</dbReference>